<dbReference type="Gene3D" id="1.10.1200.10">
    <property type="entry name" value="ACP-like"/>
    <property type="match status" value="1"/>
</dbReference>
<dbReference type="SUPFAM" id="SSF47336">
    <property type="entry name" value="ACP-like"/>
    <property type="match status" value="1"/>
</dbReference>
<dbReference type="AlphaFoldDB" id="A0A7M2SM71"/>
<dbReference type="RefSeq" id="WP_194042641.1">
    <property type="nucleotide sequence ID" value="NZ_CP063373.1"/>
</dbReference>
<keyword evidence="3" id="KW-1185">Reference proteome</keyword>
<dbReference type="EMBL" id="CP063373">
    <property type="protein sequence ID" value="QOV36558.1"/>
    <property type="molecule type" value="Genomic_DNA"/>
</dbReference>
<accession>A0A7M2SM71</accession>
<dbReference type="KEGG" id="sfeu:IM697_42385"/>
<dbReference type="Pfam" id="PF00550">
    <property type="entry name" value="PP-binding"/>
    <property type="match status" value="1"/>
</dbReference>
<evidence type="ECO:0000313" key="2">
    <source>
        <dbReference type="EMBL" id="QOV36558.1"/>
    </source>
</evidence>
<organism evidence="2 3">
    <name type="scientific">Streptomyces ferrugineus</name>
    <dbReference type="NCBI Taxonomy" id="1413221"/>
    <lineage>
        <taxon>Bacteria</taxon>
        <taxon>Bacillati</taxon>
        <taxon>Actinomycetota</taxon>
        <taxon>Actinomycetes</taxon>
        <taxon>Kitasatosporales</taxon>
        <taxon>Streptomycetaceae</taxon>
        <taxon>Streptomyces</taxon>
    </lineage>
</organism>
<name>A0A7M2SM71_9ACTN</name>
<dbReference type="InterPro" id="IPR009081">
    <property type="entry name" value="PP-bd_ACP"/>
</dbReference>
<dbReference type="InterPro" id="IPR036736">
    <property type="entry name" value="ACP-like_sf"/>
</dbReference>
<proteinExistence type="predicted"/>
<feature type="domain" description="Carrier" evidence="1">
    <location>
        <begin position="6"/>
        <end position="81"/>
    </location>
</feature>
<protein>
    <submittedName>
        <fullName evidence="2">Acyl carrier protein</fullName>
    </submittedName>
</protein>
<sequence>MKTEYQNVSDRTAALTEIWREVLGQEDLDETSDLLESGGTSLHLLQIVGKVYDVLGVDVRLRDLFTHASPKSLSAFIDSSQA</sequence>
<dbReference type="PROSITE" id="PS50075">
    <property type="entry name" value="CARRIER"/>
    <property type="match status" value="1"/>
</dbReference>
<evidence type="ECO:0000313" key="3">
    <source>
        <dbReference type="Proteomes" id="UP000594205"/>
    </source>
</evidence>
<dbReference type="Proteomes" id="UP000594205">
    <property type="component" value="Chromosome"/>
</dbReference>
<reference evidence="2 3" key="1">
    <citation type="submission" date="2020-10" db="EMBL/GenBank/DDBJ databases">
        <title>Streptomyces ferrugineus complate genome analysis.</title>
        <authorList>
            <person name="Anwar N."/>
        </authorList>
    </citation>
    <scope>NUCLEOTIDE SEQUENCE [LARGE SCALE GENOMIC DNA]</scope>
    <source>
        <strain evidence="2 3">CCTCC AA2014009</strain>
    </source>
</reference>
<gene>
    <name evidence="2" type="ORF">IM697_42385</name>
</gene>
<evidence type="ECO:0000259" key="1">
    <source>
        <dbReference type="PROSITE" id="PS50075"/>
    </source>
</evidence>